<evidence type="ECO:0000256" key="18">
    <source>
        <dbReference type="ARBA" id="ARBA00023098"/>
    </source>
</evidence>
<dbReference type="Proteomes" id="UP000314986">
    <property type="component" value="Unassembled WGS sequence"/>
</dbReference>
<keyword evidence="7" id="KW-0963">Cytoplasm</keyword>
<keyword evidence="16 33" id="KW-0560">Oxidoreductase</keyword>
<evidence type="ECO:0000256" key="29">
    <source>
        <dbReference type="ARBA" id="ARBA00032210"/>
    </source>
</evidence>
<reference evidence="37" key="2">
    <citation type="journal article" date="2007" name="PLoS Biol.">
        <title>Survey sequencing and comparative analysis of the elephant shark (Callorhinchus milii) genome.</title>
        <authorList>
            <person name="Venkatesh B."/>
            <person name="Kirkness E.F."/>
            <person name="Loh Y.H."/>
            <person name="Halpern A.L."/>
            <person name="Lee A.P."/>
            <person name="Johnson J."/>
            <person name="Dandona N."/>
            <person name="Viswanathan L.D."/>
            <person name="Tay A."/>
            <person name="Venter J.C."/>
            <person name="Strausberg R.L."/>
            <person name="Brenner S."/>
        </authorList>
    </citation>
    <scope>NUCLEOTIDE SEQUENCE [LARGE SCALE GENOMIC DNA]</scope>
</reference>
<feature type="transmembrane region" description="Helical" evidence="33">
    <location>
        <begin position="233"/>
        <end position="251"/>
    </location>
</feature>
<dbReference type="FunFam" id="2.30.30.140:FF:000058">
    <property type="entry name" value="Lamin B receptor"/>
    <property type="match status" value="1"/>
</dbReference>
<dbReference type="InterPro" id="IPR019023">
    <property type="entry name" value="Lamin-B_rcpt_of_tudor"/>
</dbReference>
<comment type="catalytic activity">
    <reaction evidence="32">
        <text>4,4-dimethyl-5alpha-cholesta-8,24-dien-3beta-ol + NADP(+) = 4,4-dimethyl-5alpha-cholesta-8,14,24-trien-3beta-ol + NADPH + H(+)</text>
        <dbReference type="Rhea" id="RHEA:18561"/>
        <dbReference type="ChEBI" id="CHEBI:15378"/>
        <dbReference type="ChEBI" id="CHEBI:17813"/>
        <dbReference type="ChEBI" id="CHEBI:18364"/>
        <dbReference type="ChEBI" id="CHEBI:57783"/>
        <dbReference type="ChEBI" id="CHEBI:58349"/>
        <dbReference type="EC" id="1.3.1.70"/>
    </reaction>
</comment>
<evidence type="ECO:0000256" key="6">
    <source>
        <dbReference type="ARBA" id="ARBA00017801"/>
    </source>
</evidence>
<evidence type="ECO:0000313" key="36">
    <source>
        <dbReference type="Ensembl" id="ENSCMIP00000041539.1"/>
    </source>
</evidence>
<keyword evidence="23 33" id="KW-0753">Steroid metabolism</keyword>
<feature type="transmembrane region" description="Helical" evidence="33">
    <location>
        <begin position="394"/>
        <end position="414"/>
    </location>
</feature>
<reference evidence="37" key="3">
    <citation type="journal article" date="2014" name="Nature">
        <title>Elephant shark genome provides unique insights into gnathostome evolution.</title>
        <authorList>
            <consortium name="International Elephant Shark Genome Sequencing Consortium"/>
            <person name="Venkatesh B."/>
            <person name="Lee A.P."/>
            <person name="Ravi V."/>
            <person name="Maurya A.K."/>
            <person name="Lian M.M."/>
            <person name="Swann J.B."/>
            <person name="Ohta Y."/>
            <person name="Flajnik M.F."/>
            <person name="Sutoh Y."/>
            <person name="Kasahara M."/>
            <person name="Hoon S."/>
            <person name="Gangu V."/>
            <person name="Roy S.W."/>
            <person name="Irimia M."/>
            <person name="Korzh V."/>
            <person name="Kondrychyn I."/>
            <person name="Lim Z.W."/>
            <person name="Tay B.H."/>
            <person name="Tohari S."/>
            <person name="Kong K.W."/>
            <person name="Ho S."/>
            <person name="Lorente-Galdos B."/>
            <person name="Quilez J."/>
            <person name="Marques-Bonet T."/>
            <person name="Raney B.J."/>
            <person name="Ingham P.W."/>
            <person name="Tay A."/>
            <person name="Hillier L.W."/>
            <person name="Minx P."/>
            <person name="Boehm T."/>
            <person name="Wilson R.K."/>
            <person name="Brenner S."/>
            <person name="Warren W.C."/>
        </authorList>
    </citation>
    <scope>NUCLEOTIDE SEQUENCE [LARGE SCALE GENOMIC DNA]</scope>
</reference>
<evidence type="ECO:0000313" key="37">
    <source>
        <dbReference type="Proteomes" id="UP000314986"/>
    </source>
</evidence>
<dbReference type="CDD" id="cd20381">
    <property type="entry name" value="Tudor_LBR"/>
    <property type="match status" value="1"/>
</dbReference>
<evidence type="ECO:0000256" key="9">
    <source>
        <dbReference type="ARBA" id="ARBA00022548"/>
    </source>
</evidence>
<evidence type="ECO:0000256" key="14">
    <source>
        <dbReference type="ARBA" id="ARBA00022955"/>
    </source>
</evidence>
<evidence type="ECO:0000256" key="22">
    <source>
        <dbReference type="ARBA" id="ARBA00023170"/>
    </source>
</evidence>
<dbReference type="Gene3D" id="2.30.30.140">
    <property type="match status" value="1"/>
</dbReference>
<keyword evidence="13 33" id="KW-0256">Endoplasmic reticulum</keyword>
<dbReference type="GO" id="GO:0005789">
    <property type="term" value="C:endoplasmic reticulum membrane"/>
    <property type="evidence" value="ECO:0007669"/>
    <property type="project" value="UniProtKB-SubCell"/>
</dbReference>
<evidence type="ECO:0000256" key="24">
    <source>
        <dbReference type="ARBA" id="ARBA00023242"/>
    </source>
</evidence>
<evidence type="ECO:0000256" key="28">
    <source>
        <dbReference type="ARBA" id="ARBA00031227"/>
    </source>
</evidence>
<comment type="similarity">
    <text evidence="4 33">Belongs to the ERG4/ERG24 family.</text>
</comment>
<organism evidence="36 37">
    <name type="scientific">Callorhinchus milii</name>
    <name type="common">Ghost shark</name>
    <dbReference type="NCBI Taxonomy" id="7868"/>
    <lineage>
        <taxon>Eukaryota</taxon>
        <taxon>Metazoa</taxon>
        <taxon>Chordata</taxon>
        <taxon>Craniata</taxon>
        <taxon>Vertebrata</taxon>
        <taxon>Chondrichthyes</taxon>
        <taxon>Holocephali</taxon>
        <taxon>Chimaeriformes</taxon>
        <taxon>Callorhinchidae</taxon>
        <taxon>Callorhinchus</taxon>
    </lineage>
</organism>
<feature type="transmembrane region" description="Helical" evidence="33">
    <location>
        <begin position="420"/>
        <end position="439"/>
    </location>
</feature>
<dbReference type="SUPFAM" id="SSF63748">
    <property type="entry name" value="Tudor/PWWP/MBT"/>
    <property type="match status" value="1"/>
</dbReference>
<dbReference type="SMART" id="SM00333">
    <property type="entry name" value="TUDOR"/>
    <property type="match status" value="1"/>
</dbReference>
<evidence type="ECO:0000259" key="35">
    <source>
        <dbReference type="SMART" id="SM00333"/>
    </source>
</evidence>
<accession>A0A4W3JDQ6</accession>
<keyword evidence="20 33" id="KW-0472">Membrane</keyword>
<keyword evidence="15 33" id="KW-1133">Transmembrane helix</keyword>
<evidence type="ECO:0000256" key="1">
    <source>
        <dbReference type="ARBA" id="ARBA00004473"/>
    </source>
</evidence>
<evidence type="ECO:0000256" key="23">
    <source>
        <dbReference type="ARBA" id="ARBA00023221"/>
    </source>
</evidence>
<keyword evidence="37" id="KW-1185">Reference proteome</keyword>
<evidence type="ECO:0000256" key="13">
    <source>
        <dbReference type="ARBA" id="ARBA00022824"/>
    </source>
</evidence>
<keyword evidence="8 33" id="KW-0444">Lipid biosynthesis</keyword>
<comment type="catalytic activity">
    <reaction evidence="30">
        <text>4,4-dimethyl-8,14-cholestadien-3beta-ol + NADPH + H(+) = 4,4-dimethyl-5alpha-cholest-8-en-3beta-ol + NADP(+)</text>
        <dbReference type="Rhea" id="RHEA:46812"/>
        <dbReference type="ChEBI" id="CHEBI:15378"/>
        <dbReference type="ChEBI" id="CHEBI:57783"/>
        <dbReference type="ChEBI" id="CHEBI:58349"/>
        <dbReference type="ChEBI" id="CHEBI:78904"/>
        <dbReference type="ChEBI" id="CHEBI:87044"/>
    </reaction>
</comment>
<dbReference type="PANTHER" id="PTHR21257:SF55">
    <property type="entry name" value="DELTA(14)-STEROL REDUCTASE LBR"/>
    <property type="match status" value="1"/>
</dbReference>
<keyword evidence="22" id="KW-0675">Receptor</keyword>
<dbReference type="EC" id="1.3.1.70" evidence="5"/>
<keyword evidence="11 33" id="KW-0812">Transmembrane</keyword>
<feature type="transmembrane region" description="Helical" evidence="33">
    <location>
        <begin position="325"/>
        <end position="344"/>
    </location>
</feature>
<dbReference type="PROSITE" id="PS01017">
    <property type="entry name" value="STEROL_REDUCT_1"/>
    <property type="match status" value="1"/>
</dbReference>
<evidence type="ECO:0000256" key="8">
    <source>
        <dbReference type="ARBA" id="ARBA00022516"/>
    </source>
</evidence>
<evidence type="ECO:0000256" key="11">
    <source>
        <dbReference type="ARBA" id="ARBA00022692"/>
    </source>
</evidence>
<dbReference type="PANTHER" id="PTHR21257">
    <property type="entry name" value="DELTA(14)-STEROL REDUCTASE"/>
    <property type="match status" value="1"/>
</dbReference>
<keyword evidence="24" id="KW-0539">Nucleus</keyword>
<evidence type="ECO:0000256" key="16">
    <source>
        <dbReference type="ARBA" id="ARBA00023002"/>
    </source>
</evidence>
<evidence type="ECO:0000256" key="17">
    <source>
        <dbReference type="ARBA" id="ARBA00023011"/>
    </source>
</evidence>
<evidence type="ECO:0000256" key="21">
    <source>
        <dbReference type="ARBA" id="ARBA00023166"/>
    </source>
</evidence>
<feature type="transmembrane region" description="Helical" evidence="33">
    <location>
        <begin position="263"/>
        <end position="283"/>
    </location>
</feature>
<dbReference type="GO" id="GO:0050613">
    <property type="term" value="F:Delta14-sterol reductase activity"/>
    <property type="evidence" value="ECO:0007669"/>
    <property type="project" value="UniProtKB-EC"/>
</dbReference>
<name>A0A4W3JDQ6_CALMI</name>
<protein>
    <recommendedName>
        <fullName evidence="6">Delta(14)-sterol reductase LBR</fullName>
        <ecNumber evidence="5">1.3.1.70</ecNumber>
    </recommendedName>
    <alternativeName>
        <fullName evidence="29">3-beta-hydroxysterol Delta (14)-reductase</fullName>
    </alternativeName>
    <alternativeName>
        <fullName evidence="26">C-14 sterol reductase</fullName>
    </alternativeName>
    <alternativeName>
        <fullName evidence="25">Integral nuclear envelope inner membrane protein</fullName>
    </alternativeName>
    <alternativeName>
        <fullName evidence="27">Lamin-B receptor</fullName>
    </alternativeName>
    <alternativeName>
        <fullName evidence="28">Sterol C14-reductase</fullName>
    </alternativeName>
</protein>
<evidence type="ECO:0000256" key="33">
    <source>
        <dbReference type="RuleBase" id="RU369120"/>
    </source>
</evidence>
<keyword evidence="14 33" id="KW-0752">Steroid biosynthesis</keyword>
<keyword evidence="12 33" id="KW-0152">Cholesterol biosynthesis</keyword>
<dbReference type="Gene3D" id="1.20.120.1630">
    <property type="match status" value="1"/>
</dbReference>
<evidence type="ECO:0000256" key="19">
    <source>
        <dbReference type="ARBA" id="ARBA00023125"/>
    </source>
</evidence>
<evidence type="ECO:0000256" key="7">
    <source>
        <dbReference type="ARBA" id="ARBA00022490"/>
    </source>
</evidence>
<evidence type="ECO:0000256" key="26">
    <source>
        <dbReference type="ARBA" id="ARBA00030165"/>
    </source>
</evidence>
<comment type="subcellular location">
    <subcellularLocation>
        <location evidence="2">Cytoplasm</location>
    </subcellularLocation>
    <subcellularLocation>
        <location evidence="33">Endoplasmic reticulum membrane</location>
        <topology evidence="33">Multi-pass membrane protein</topology>
    </subcellularLocation>
    <subcellularLocation>
        <location evidence="1">Nucleus inner membrane</location>
        <topology evidence="1">Multi-pass membrane protein</topology>
    </subcellularLocation>
</comment>
<dbReference type="Pfam" id="PF09465">
    <property type="entry name" value="LBR_tudor"/>
    <property type="match status" value="1"/>
</dbReference>
<gene>
    <name evidence="36" type="primary">lbr</name>
</gene>
<evidence type="ECO:0000256" key="5">
    <source>
        <dbReference type="ARBA" id="ARBA00012413"/>
    </source>
</evidence>
<feature type="transmembrane region" description="Helical" evidence="33">
    <location>
        <begin position="136"/>
        <end position="169"/>
    </location>
</feature>
<feature type="region of interest" description="Disordered" evidence="34">
    <location>
        <begin position="58"/>
        <end position="106"/>
    </location>
</feature>
<feature type="compositionally biased region" description="Basic and acidic residues" evidence="34">
    <location>
        <begin position="96"/>
        <end position="106"/>
    </location>
</feature>
<evidence type="ECO:0000256" key="15">
    <source>
        <dbReference type="ARBA" id="ARBA00022989"/>
    </source>
</evidence>
<dbReference type="AlphaFoldDB" id="A0A4W3JDQ6"/>
<keyword evidence="9 33" id="KW-0153">Cholesterol metabolism</keyword>
<dbReference type="Ensembl" id="ENSCMIT00000042131.1">
    <property type="protein sequence ID" value="ENSCMIP00000041539.1"/>
    <property type="gene ID" value="ENSCMIG00000017320.1"/>
</dbReference>
<evidence type="ECO:0000256" key="2">
    <source>
        <dbReference type="ARBA" id="ARBA00004496"/>
    </source>
</evidence>
<dbReference type="GO" id="GO:0003677">
    <property type="term" value="F:DNA binding"/>
    <property type="evidence" value="ECO:0007669"/>
    <property type="project" value="UniProtKB-KW"/>
</dbReference>
<evidence type="ECO:0000256" key="4">
    <source>
        <dbReference type="ARBA" id="ARBA00005402"/>
    </source>
</evidence>
<sequence length="561" mass="63716">MPAKHYEDGDMVMGRWPGSSLYYEVQVTGFDKISQLYGVKYKDGTELELKESDMKPLNYFKSKKSRSRSSSRQRGRSRSRSRSPARAPSSKRSTSRGRETKKEVEKQIVPEVKPAPQVCEPVIGLEKTLASAICLFIYQCIPIFISVPIVSAFFMVFLLPATVFILLLMCGQEDSSILSFPPQVPPLETLWACTALGIFVLWFLFQALLYLLPIGKIVEGIPLPNGKTLKYRINAFYAFLLSAAAVGAALYNGVNLSYIHANLLQVAISAMVFSLLLSVYLYLRSWRVPTDELAPGGNSGSFIYDFFIGRELNPRIRNFDLKYFCELRPGLMGWVIINLGMVFAEMNVQNLDMPSLAMILVNSFQLLYVLDALWNEEAILTTMDIVHDGFGYMLAFGDLVWVPFIYSLQAFYLVKHPSELTWPVAAAIIALNTVGYIIFRGANSQKNAFRRNPLDPKLAHLKTIPTATGKNLLVSGWWGFVRHPNYLGDLIMALAWSLPCGFNHVLPYFYVIYFTCLLIHREARDEHQCRKKYGVAWDKYCQQVPCIVHLLYTVSYFICRW</sequence>
<feature type="compositionally biased region" description="Basic residues" evidence="34">
    <location>
        <begin position="61"/>
        <end position="83"/>
    </location>
</feature>
<keyword evidence="18 33" id="KW-0443">Lipid metabolism</keyword>
<evidence type="ECO:0000256" key="31">
    <source>
        <dbReference type="ARBA" id="ARBA00048712"/>
    </source>
</evidence>
<dbReference type="InterPro" id="IPR018083">
    <property type="entry name" value="Sterol_reductase_CS"/>
</dbReference>
<keyword evidence="10" id="KW-0597">Phosphoprotein</keyword>
<evidence type="ECO:0000256" key="25">
    <source>
        <dbReference type="ARBA" id="ARBA00029624"/>
    </source>
</evidence>
<dbReference type="InterPro" id="IPR002999">
    <property type="entry name" value="Tudor"/>
</dbReference>
<dbReference type="FunFam" id="1.20.120.1630:FF:000001">
    <property type="entry name" value="delta(14)-sterol reductase isoform X1"/>
    <property type="match status" value="1"/>
</dbReference>
<reference evidence="36" key="4">
    <citation type="submission" date="2025-08" db="UniProtKB">
        <authorList>
            <consortium name="Ensembl"/>
        </authorList>
    </citation>
    <scope>IDENTIFICATION</scope>
</reference>
<evidence type="ECO:0000256" key="30">
    <source>
        <dbReference type="ARBA" id="ARBA00048100"/>
    </source>
</evidence>
<comment type="pathway">
    <text evidence="3 33">Steroid biosynthesis; cholesterol biosynthesis.</text>
</comment>
<evidence type="ECO:0000256" key="32">
    <source>
        <dbReference type="ARBA" id="ARBA00049367"/>
    </source>
</evidence>
<reference evidence="37" key="1">
    <citation type="journal article" date="2006" name="Science">
        <title>Ancient noncoding elements conserved in the human genome.</title>
        <authorList>
            <person name="Venkatesh B."/>
            <person name="Kirkness E.F."/>
            <person name="Loh Y.H."/>
            <person name="Halpern A.L."/>
            <person name="Lee A.P."/>
            <person name="Johnson J."/>
            <person name="Dandona N."/>
            <person name="Viswanathan L.D."/>
            <person name="Tay A."/>
            <person name="Venter J.C."/>
            <person name="Strausberg R.L."/>
            <person name="Brenner S."/>
        </authorList>
    </citation>
    <scope>NUCLEOTIDE SEQUENCE [LARGE SCALE GENOMIC DNA]</scope>
</reference>
<comment type="catalytic activity">
    <reaction evidence="31">
        <text>5alpha-cholest-8,14-dien-3beta-ol + NADPH + H(+) = 5alpha-cholest-8-en-3beta-ol + NADP(+)</text>
        <dbReference type="Rhea" id="RHEA:46456"/>
        <dbReference type="ChEBI" id="CHEBI:15378"/>
        <dbReference type="ChEBI" id="CHEBI:16608"/>
        <dbReference type="ChEBI" id="CHEBI:57783"/>
        <dbReference type="ChEBI" id="CHEBI:58349"/>
        <dbReference type="ChEBI" id="CHEBI:86131"/>
    </reaction>
</comment>
<dbReference type="PROSITE" id="PS01018">
    <property type="entry name" value="STEROL_REDUCT_2"/>
    <property type="match status" value="1"/>
</dbReference>
<reference evidence="36" key="5">
    <citation type="submission" date="2025-09" db="UniProtKB">
        <authorList>
            <consortium name="Ensembl"/>
        </authorList>
    </citation>
    <scope>IDENTIFICATION</scope>
</reference>
<keyword evidence="19" id="KW-0238">DNA-binding</keyword>
<evidence type="ECO:0000256" key="20">
    <source>
        <dbReference type="ARBA" id="ARBA00023136"/>
    </source>
</evidence>
<proteinExistence type="inferred from homology"/>
<dbReference type="Pfam" id="PF01222">
    <property type="entry name" value="ERG4_ERG24"/>
    <property type="match status" value="1"/>
</dbReference>
<evidence type="ECO:0000256" key="10">
    <source>
        <dbReference type="ARBA" id="ARBA00022553"/>
    </source>
</evidence>
<evidence type="ECO:0000256" key="3">
    <source>
        <dbReference type="ARBA" id="ARBA00004770"/>
    </source>
</evidence>
<dbReference type="InterPro" id="IPR001171">
    <property type="entry name" value="ERG24_DHCR-like"/>
</dbReference>
<keyword evidence="17 33" id="KW-0756">Sterol biosynthesis</keyword>
<evidence type="ECO:0000256" key="34">
    <source>
        <dbReference type="SAM" id="MobiDB-lite"/>
    </source>
</evidence>
<feature type="transmembrane region" description="Helical" evidence="33">
    <location>
        <begin position="501"/>
        <end position="519"/>
    </location>
</feature>
<dbReference type="GO" id="GO:0006695">
    <property type="term" value="P:cholesterol biosynthetic process"/>
    <property type="evidence" value="ECO:0007669"/>
    <property type="project" value="UniProtKB-UniRule"/>
</dbReference>
<feature type="transmembrane region" description="Helical" evidence="33">
    <location>
        <begin position="189"/>
        <end position="212"/>
    </location>
</feature>
<evidence type="ECO:0000256" key="12">
    <source>
        <dbReference type="ARBA" id="ARBA00022778"/>
    </source>
</evidence>
<dbReference type="UniPathway" id="UPA00063"/>
<dbReference type="GeneTree" id="ENSGT00390000000417"/>
<keyword evidence="21 33" id="KW-1207">Sterol metabolism</keyword>
<evidence type="ECO:0000256" key="27">
    <source>
        <dbReference type="ARBA" id="ARBA00030798"/>
    </source>
</evidence>
<feature type="domain" description="Tudor" evidence="35">
    <location>
        <begin position="4"/>
        <end position="62"/>
    </location>
</feature>
<dbReference type="GO" id="GO:0005637">
    <property type="term" value="C:nuclear inner membrane"/>
    <property type="evidence" value="ECO:0007669"/>
    <property type="project" value="UniProtKB-SubCell"/>
</dbReference>